<dbReference type="GO" id="GO:0006281">
    <property type="term" value="P:DNA repair"/>
    <property type="evidence" value="ECO:0007669"/>
    <property type="project" value="InterPro"/>
</dbReference>
<organism evidence="1">
    <name type="scientific">marine sediment metagenome</name>
    <dbReference type="NCBI Taxonomy" id="412755"/>
    <lineage>
        <taxon>unclassified sequences</taxon>
        <taxon>metagenomes</taxon>
        <taxon>ecological metagenomes</taxon>
    </lineage>
</organism>
<evidence type="ECO:0008006" key="2">
    <source>
        <dbReference type="Google" id="ProtNLM"/>
    </source>
</evidence>
<dbReference type="EMBL" id="LAZR01000179">
    <property type="protein sequence ID" value="KKN83822.1"/>
    <property type="molecule type" value="Genomic_DNA"/>
</dbReference>
<sequence>MALQLGFEGAVKLQGRDSIPEALDRTLAKYRGYVEDMANPITEDVVFWRIVFAILSVHTAFEANELAYQRLHNNGRLPVRWRTLTDWLARVKAGGSVVQFAGQKARFLLDFQTDWKRDAYPFMPNGDGSIGWRDRLMTIRGLARTKASFAVCLANPLESEVLCIDRHMARLLLGFAPKDIKRVDYERCENELLALAKGFDAPPFAVQWCLWDAQRGHVEPHTALREK</sequence>
<dbReference type="GO" id="GO:0003824">
    <property type="term" value="F:catalytic activity"/>
    <property type="evidence" value="ECO:0007669"/>
    <property type="project" value="InterPro"/>
</dbReference>
<comment type="caution">
    <text evidence="1">The sequence shown here is derived from an EMBL/GenBank/DDBJ whole genome shotgun (WGS) entry which is preliminary data.</text>
</comment>
<name>A0A0F9U933_9ZZZZ</name>
<protein>
    <recommendedName>
        <fullName evidence="2">HhH-GPD domain-containing protein</fullName>
    </recommendedName>
</protein>
<dbReference type="AlphaFoldDB" id="A0A0F9U933"/>
<reference evidence="1" key="1">
    <citation type="journal article" date="2015" name="Nature">
        <title>Complex archaea that bridge the gap between prokaryotes and eukaryotes.</title>
        <authorList>
            <person name="Spang A."/>
            <person name="Saw J.H."/>
            <person name="Jorgensen S.L."/>
            <person name="Zaremba-Niedzwiedzka K."/>
            <person name="Martijn J."/>
            <person name="Lind A.E."/>
            <person name="van Eijk R."/>
            <person name="Schleper C."/>
            <person name="Guy L."/>
            <person name="Ettema T.J."/>
        </authorList>
    </citation>
    <scope>NUCLEOTIDE SEQUENCE</scope>
</reference>
<dbReference type="SUPFAM" id="SSF48150">
    <property type="entry name" value="DNA-glycosylase"/>
    <property type="match status" value="1"/>
</dbReference>
<gene>
    <name evidence="1" type="ORF">LCGC14_0294750</name>
</gene>
<evidence type="ECO:0000313" key="1">
    <source>
        <dbReference type="EMBL" id="KKN83822.1"/>
    </source>
</evidence>
<dbReference type="InterPro" id="IPR011257">
    <property type="entry name" value="DNA_glycosylase"/>
</dbReference>
<accession>A0A0F9U933</accession>
<proteinExistence type="predicted"/>